<dbReference type="Pfam" id="PF09982">
    <property type="entry name" value="LpxR"/>
    <property type="match status" value="1"/>
</dbReference>
<dbReference type="RefSeq" id="WP_084640890.1">
    <property type="nucleotide sequence ID" value="NZ_LROM01000151.1"/>
</dbReference>
<keyword evidence="3" id="KW-1185">Reference proteome</keyword>
<evidence type="ECO:0000256" key="1">
    <source>
        <dbReference type="SAM" id="SignalP"/>
    </source>
</evidence>
<dbReference type="OrthoDB" id="9776275at2"/>
<dbReference type="InterPro" id="IPR018707">
    <property type="entry name" value="LpxR"/>
</dbReference>
<keyword evidence="1" id="KW-0732">Signal</keyword>
<sequence length="334" mass="35051">MTPTTLAARLSVALLTLGALAAAGTARAEEKHLAVMLQNDVFAGTDGGGYTNGLAVAYIRSTTPGETALAPDWLLAPVAPWLAVGPAAMTSISLNQVMITPRDITTKEPNPMDAPYLGALWVRAAQVSVQGDVADMFSLNLGMIGPASGARQAQTFIHRITGSTRPQGWDSQVSNRLLYGIERYRAVRFASGDGDSAAPSLDAIVLGGGEAGNMLSSLGGSMMLRYGTSLKHSYASSVRQLARSGDPLIFGRGWMVYLAVHGDHFFSHAGISNDLPPGGTRAELRESQLIGQAGIAYGWGDSSLSFSLQNTSALTTGNGRRKAYGSLTYTTALR</sequence>
<reference evidence="3" key="1">
    <citation type="journal article" date="2016" name="Front. Microbiol.">
        <title>Molecular Keys to the Janthinobacterium and Duganella spp. Interaction with the Plant Pathogen Fusarium graminearum.</title>
        <authorList>
            <person name="Haack F.S."/>
            <person name="Poehlein A."/>
            <person name="Kroger C."/>
            <person name="Voigt C.A."/>
            <person name="Piepenbring M."/>
            <person name="Bode H.B."/>
            <person name="Daniel R."/>
            <person name="Schafer W."/>
            <person name="Streit W.R."/>
        </authorList>
    </citation>
    <scope>NUCLEOTIDE SEQUENCE [LARGE SCALE GENOMIC DNA]</scope>
    <source>
        <strain evidence="3">T54</strain>
    </source>
</reference>
<accession>A0A1E7W7A4</accession>
<evidence type="ECO:0008006" key="4">
    <source>
        <dbReference type="Google" id="ProtNLM"/>
    </source>
</evidence>
<evidence type="ECO:0000313" key="3">
    <source>
        <dbReference type="Proteomes" id="UP000175989"/>
    </source>
</evidence>
<proteinExistence type="predicted"/>
<feature type="chain" id="PRO_5009206565" description="Lipid A deacylase LpxR family protein" evidence="1">
    <location>
        <begin position="29"/>
        <end position="334"/>
    </location>
</feature>
<protein>
    <recommendedName>
        <fullName evidence="4">Lipid A deacylase LpxR family protein</fullName>
    </recommendedName>
</protein>
<gene>
    <name evidence="2" type="ORF">DUPY_50360</name>
</gene>
<dbReference type="Gene3D" id="2.40.128.140">
    <property type="entry name" value="Outer membrane protein"/>
    <property type="match status" value="1"/>
</dbReference>
<dbReference type="InterPro" id="IPR037107">
    <property type="entry name" value="Put_OMP_sf"/>
</dbReference>
<name>A0A1E7W7A4_9BURK</name>
<dbReference type="EMBL" id="LROM01000151">
    <property type="protein sequence ID" value="OEZ91849.1"/>
    <property type="molecule type" value="Genomic_DNA"/>
</dbReference>
<dbReference type="PATRIC" id="fig|762836.4.peg.5177"/>
<dbReference type="Proteomes" id="UP000175989">
    <property type="component" value="Unassembled WGS sequence"/>
</dbReference>
<evidence type="ECO:0000313" key="2">
    <source>
        <dbReference type="EMBL" id="OEZ91849.1"/>
    </source>
</evidence>
<dbReference type="AlphaFoldDB" id="A0A1E7W7A4"/>
<organism evidence="2 3">
    <name type="scientific">Duganella phyllosphaerae</name>
    <dbReference type="NCBI Taxonomy" id="762836"/>
    <lineage>
        <taxon>Bacteria</taxon>
        <taxon>Pseudomonadati</taxon>
        <taxon>Pseudomonadota</taxon>
        <taxon>Betaproteobacteria</taxon>
        <taxon>Burkholderiales</taxon>
        <taxon>Oxalobacteraceae</taxon>
        <taxon>Telluria group</taxon>
        <taxon>Duganella</taxon>
    </lineage>
</organism>
<comment type="caution">
    <text evidence="2">The sequence shown here is derived from an EMBL/GenBank/DDBJ whole genome shotgun (WGS) entry which is preliminary data.</text>
</comment>
<feature type="signal peptide" evidence="1">
    <location>
        <begin position="1"/>
        <end position="28"/>
    </location>
</feature>